<keyword evidence="1" id="KW-0175">Coiled coil</keyword>
<feature type="coiled-coil region" evidence="1">
    <location>
        <begin position="499"/>
        <end position="540"/>
    </location>
</feature>
<dbReference type="InterPro" id="IPR006594">
    <property type="entry name" value="LisH"/>
</dbReference>
<keyword evidence="4" id="KW-1185">Reference proteome</keyword>
<dbReference type="Proteomes" id="UP001244341">
    <property type="component" value="Chromosome 11b"/>
</dbReference>
<evidence type="ECO:0000313" key="4">
    <source>
        <dbReference type="Proteomes" id="UP001244341"/>
    </source>
</evidence>
<dbReference type="PANTHER" id="PTHR39063:SF1">
    <property type="entry name" value="OFD1 CENTRIOLE AND CENTRIOLAR SATELLITE PROTEIN"/>
    <property type="match status" value="1"/>
</dbReference>
<reference evidence="3 4" key="1">
    <citation type="submission" date="2023-05" db="EMBL/GenBank/DDBJ databases">
        <title>A 100% complete, gapless, phased diploid assembly of the Scenedesmus obliquus UTEX 3031 genome.</title>
        <authorList>
            <person name="Biondi T.C."/>
            <person name="Hanschen E.R."/>
            <person name="Kwon T."/>
            <person name="Eng W."/>
            <person name="Kruse C.P.S."/>
            <person name="Koehler S.I."/>
            <person name="Kunde Y."/>
            <person name="Gleasner C.D."/>
            <person name="You Mak K.T."/>
            <person name="Polle J."/>
            <person name="Hovde B.T."/>
            <person name="Starkenburg S.R."/>
        </authorList>
    </citation>
    <scope>NUCLEOTIDE SEQUENCE [LARGE SCALE GENOMIC DNA]</scope>
    <source>
        <strain evidence="3 4">DOE0152z</strain>
    </source>
</reference>
<evidence type="ECO:0000313" key="3">
    <source>
        <dbReference type="EMBL" id="WIA20296.1"/>
    </source>
</evidence>
<dbReference type="InterPro" id="IPR055289">
    <property type="entry name" value="OFD1"/>
</dbReference>
<dbReference type="EMBL" id="CP126218">
    <property type="protein sequence ID" value="WIA20296.1"/>
    <property type="molecule type" value="Genomic_DNA"/>
</dbReference>
<evidence type="ECO:0000256" key="1">
    <source>
        <dbReference type="SAM" id="Coils"/>
    </source>
</evidence>
<evidence type="ECO:0000256" key="2">
    <source>
        <dbReference type="SAM" id="MobiDB-lite"/>
    </source>
</evidence>
<proteinExistence type="predicted"/>
<feature type="region of interest" description="Disordered" evidence="2">
    <location>
        <begin position="566"/>
        <end position="590"/>
    </location>
</feature>
<feature type="compositionally biased region" description="Low complexity" evidence="2">
    <location>
        <begin position="566"/>
        <end position="582"/>
    </location>
</feature>
<evidence type="ECO:0008006" key="5">
    <source>
        <dbReference type="Google" id="ProtNLM"/>
    </source>
</evidence>
<dbReference type="PANTHER" id="PTHR39063">
    <property type="entry name" value="ORAL-FACIAL-DIGITAL SYNDROME 1 PROTEIN HOMOLOG"/>
    <property type="match status" value="1"/>
</dbReference>
<dbReference type="PROSITE" id="PS50896">
    <property type="entry name" value="LISH"/>
    <property type="match status" value="1"/>
</dbReference>
<gene>
    <name evidence="3" type="ORF">OEZ85_006128</name>
</gene>
<feature type="coiled-coil region" evidence="1">
    <location>
        <begin position="302"/>
        <end position="453"/>
    </location>
</feature>
<accession>A0ABY8UJD6</accession>
<sequence length="625" mass="66611">MDRQAASPAAAAAGPEELKQQIYSQLKKAGVVSSLKSQLRTQLLDQLRKLAGPDAVRAAGTGTDQTRSMWHAALNCMLAEYLQASNCQFTLSVFNSETDTAPGQPAYSTEELCQLLRLDRQPQLLQRVQELLPSHGCLVLALLQALASSGGGPTTADSSCQTSRPGQLDGLKGRLLQLEDAYMAKAAQKATADPRLTLDQQMSAYKKECDELVELQVAARVARIREVELAAARQEAAAKYRQQLEADRQELERIHSERLARLAAREEAVGEKLRRQQRDVEGIAYSQRQRILAEEDRLRGMKAEVGRQLEVQEQLLHGLEAQLKERERAVSARELAAETKLAEAAELESKLAAAARKDAAAALAEEQAALRGERTALESERARVSELRSAVNADLAVARAHEDRLRTLEAARAEAEARSAAHAAGEEVLRMQLKTLQAEAAALQQELVRTGAAAGAAAAAAGGMDAQQQFGYVLGGSPLGGIGGGGGAPLQLPQALRELGQWQRRAQQAELLAEEAAVERDAAQSRADELSLDLNAARRERLAEFRRRSAAQRAVAARQLADLRAANSGGGADPAAAASRPGGSSGGGAAGLQGQCRLSIPSEFDGFGGSQVEEAAGGLSLIFGM</sequence>
<name>A0ABY8UJD6_TETOB</name>
<organism evidence="3 4">
    <name type="scientific">Tetradesmus obliquus</name>
    <name type="common">Green alga</name>
    <name type="synonym">Acutodesmus obliquus</name>
    <dbReference type="NCBI Taxonomy" id="3088"/>
    <lineage>
        <taxon>Eukaryota</taxon>
        <taxon>Viridiplantae</taxon>
        <taxon>Chlorophyta</taxon>
        <taxon>core chlorophytes</taxon>
        <taxon>Chlorophyceae</taxon>
        <taxon>CS clade</taxon>
        <taxon>Sphaeropleales</taxon>
        <taxon>Scenedesmaceae</taxon>
        <taxon>Tetradesmus</taxon>
    </lineage>
</organism>
<protein>
    <recommendedName>
        <fullName evidence="5">LisH domain-containing protein</fullName>
    </recommendedName>
</protein>
<dbReference type="Gene3D" id="1.20.960.40">
    <property type="match status" value="1"/>
</dbReference>